<sequence>MVGDRLRGRRERGSLEHDVLQVLRGAPDPLTPGQTRDALPGGDALAYTTVMTTLARLHDKGAVTRVRVGRAYAYSAVADDGAVRASALAKRMRRVLDSGADRRGVLARFVGGLDEADEATLRALLDELGRDDG</sequence>
<dbReference type="EMBL" id="RBWV01000009">
    <property type="protein sequence ID" value="RKS80050.1"/>
    <property type="molecule type" value="Genomic_DNA"/>
</dbReference>
<dbReference type="RefSeq" id="WP_121191789.1">
    <property type="nucleotide sequence ID" value="NZ_RBWV01000009.1"/>
</dbReference>
<organism evidence="5 6">
    <name type="scientific">Motilibacter peucedani</name>
    <dbReference type="NCBI Taxonomy" id="598650"/>
    <lineage>
        <taxon>Bacteria</taxon>
        <taxon>Bacillati</taxon>
        <taxon>Actinomycetota</taxon>
        <taxon>Actinomycetes</taxon>
        <taxon>Motilibacterales</taxon>
        <taxon>Motilibacteraceae</taxon>
        <taxon>Motilibacter</taxon>
    </lineage>
</organism>
<dbReference type="GO" id="GO:0003677">
    <property type="term" value="F:DNA binding"/>
    <property type="evidence" value="ECO:0007669"/>
    <property type="project" value="UniProtKB-KW"/>
</dbReference>
<dbReference type="InterPro" id="IPR005650">
    <property type="entry name" value="BlaI_family"/>
</dbReference>
<dbReference type="Gene3D" id="1.10.10.10">
    <property type="entry name" value="Winged helix-like DNA-binding domain superfamily/Winged helix DNA-binding domain"/>
    <property type="match status" value="1"/>
</dbReference>
<reference evidence="5 6" key="1">
    <citation type="submission" date="2018-10" db="EMBL/GenBank/DDBJ databases">
        <title>Genomic Encyclopedia of Archaeal and Bacterial Type Strains, Phase II (KMG-II): from individual species to whole genera.</title>
        <authorList>
            <person name="Goeker M."/>
        </authorList>
    </citation>
    <scope>NUCLEOTIDE SEQUENCE [LARGE SCALE GENOMIC DNA]</scope>
    <source>
        <strain evidence="5 6">RP-AC37</strain>
    </source>
</reference>
<dbReference type="InterPro" id="IPR036390">
    <property type="entry name" value="WH_DNA-bd_sf"/>
</dbReference>
<dbReference type="InParanoid" id="A0A420XTG3"/>
<dbReference type="InterPro" id="IPR036388">
    <property type="entry name" value="WH-like_DNA-bd_sf"/>
</dbReference>
<name>A0A420XTG3_9ACTN</name>
<keyword evidence="3" id="KW-0238">DNA-binding</keyword>
<dbReference type="Proteomes" id="UP000281955">
    <property type="component" value="Unassembled WGS sequence"/>
</dbReference>
<accession>A0A420XTG3</accession>
<keyword evidence="2" id="KW-0805">Transcription regulation</keyword>
<evidence type="ECO:0000256" key="2">
    <source>
        <dbReference type="ARBA" id="ARBA00023015"/>
    </source>
</evidence>
<dbReference type="Pfam" id="PF03965">
    <property type="entry name" value="Penicillinase_R"/>
    <property type="match status" value="1"/>
</dbReference>
<protein>
    <submittedName>
        <fullName evidence="5">Putative transcriptional regulator</fullName>
    </submittedName>
</protein>
<proteinExistence type="inferred from homology"/>
<evidence type="ECO:0000313" key="5">
    <source>
        <dbReference type="EMBL" id="RKS80050.1"/>
    </source>
</evidence>
<dbReference type="SUPFAM" id="SSF46785">
    <property type="entry name" value="Winged helix' DNA-binding domain"/>
    <property type="match status" value="1"/>
</dbReference>
<keyword evidence="4" id="KW-0804">Transcription</keyword>
<comment type="caution">
    <text evidence="5">The sequence shown here is derived from an EMBL/GenBank/DDBJ whole genome shotgun (WGS) entry which is preliminary data.</text>
</comment>
<evidence type="ECO:0000256" key="4">
    <source>
        <dbReference type="ARBA" id="ARBA00023163"/>
    </source>
</evidence>
<evidence type="ECO:0000313" key="6">
    <source>
        <dbReference type="Proteomes" id="UP000281955"/>
    </source>
</evidence>
<dbReference type="AlphaFoldDB" id="A0A420XTG3"/>
<dbReference type="OrthoDB" id="9813987at2"/>
<comment type="similarity">
    <text evidence="1">Belongs to the BlaI transcriptional regulatory family.</text>
</comment>
<dbReference type="GO" id="GO:0045892">
    <property type="term" value="P:negative regulation of DNA-templated transcription"/>
    <property type="evidence" value="ECO:0007669"/>
    <property type="project" value="InterPro"/>
</dbReference>
<evidence type="ECO:0000256" key="3">
    <source>
        <dbReference type="ARBA" id="ARBA00023125"/>
    </source>
</evidence>
<keyword evidence="6" id="KW-1185">Reference proteome</keyword>
<evidence type="ECO:0000256" key="1">
    <source>
        <dbReference type="ARBA" id="ARBA00011046"/>
    </source>
</evidence>
<gene>
    <name evidence="5" type="ORF">CLV35_0469</name>
</gene>